<gene>
    <name evidence="1" type="ORF">IWH25_02865</name>
</gene>
<evidence type="ECO:0000313" key="2">
    <source>
        <dbReference type="Proteomes" id="UP000663444"/>
    </source>
</evidence>
<name>A0A974Y5R7_9RHOO</name>
<accession>A0A974Y5R7</accession>
<organism evidence="1 2">
    <name type="scientific">Azospira restricta</name>
    <dbReference type="NCBI Taxonomy" id="404405"/>
    <lineage>
        <taxon>Bacteria</taxon>
        <taxon>Pseudomonadati</taxon>
        <taxon>Pseudomonadota</taxon>
        <taxon>Betaproteobacteria</taxon>
        <taxon>Rhodocyclales</taxon>
        <taxon>Rhodocyclaceae</taxon>
        <taxon>Azospira</taxon>
    </lineage>
</organism>
<dbReference type="KEGG" id="ares:IWH25_02865"/>
<proteinExistence type="predicted"/>
<dbReference type="Proteomes" id="UP000663444">
    <property type="component" value="Chromosome"/>
</dbReference>
<dbReference type="AlphaFoldDB" id="A0A974Y5R7"/>
<protein>
    <submittedName>
        <fullName evidence="1">Uncharacterized protein</fullName>
    </submittedName>
</protein>
<sequence length="65" mass="7194">MEMDTGRIVEEGVVAYDDEVLNAGWAEVPRVEARLQEAVAERREPVADVDGYLARLYAAQGMVGR</sequence>
<evidence type="ECO:0000313" key="1">
    <source>
        <dbReference type="EMBL" id="QRJ65614.1"/>
    </source>
</evidence>
<dbReference type="EMBL" id="CP064781">
    <property type="protein sequence ID" value="QRJ65614.1"/>
    <property type="molecule type" value="Genomic_DNA"/>
</dbReference>
<reference evidence="1" key="1">
    <citation type="submission" date="2020-11" db="EMBL/GenBank/DDBJ databases">
        <title>Azospira restricta DSM 18626 genome sequence.</title>
        <authorList>
            <person name="Moe W.M."/>
        </authorList>
    </citation>
    <scope>NUCLEOTIDE SEQUENCE</scope>
    <source>
        <strain evidence="1">DSM 18626</strain>
    </source>
</reference>
<keyword evidence="2" id="KW-1185">Reference proteome</keyword>